<dbReference type="AlphaFoldDB" id="A0A1J1IKH9"/>
<sequence>MTWKIVNIESCCNVFESKSKNNVKAKANVLSWSLCCNLDLNCEKTSWFKLATLQREFSTLIMIVTPHC</sequence>
<name>A0A1J1IKH9_9DIPT</name>
<reference evidence="1 2" key="1">
    <citation type="submission" date="2015-04" db="EMBL/GenBank/DDBJ databases">
        <authorList>
            <person name="Syromyatnikov M.Y."/>
            <person name="Popov V.N."/>
        </authorList>
    </citation>
    <scope>NUCLEOTIDE SEQUENCE [LARGE SCALE GENOMIC DNA]</scope>
</reference>
<evidence type="ECO:0000313" key="1">
    <source>
        <dbReference type="EMBL" id="CRL00743.1"/>
    </source>
</evidence>
<organism evidence="1 2">
    <name type="scientific">Clunio marinus</name>
    <dbReference type="NCBI Taxonomy" id="568069"/>
    <lineage>
        <taxon>Eukaryota</taxon>
        <taxon>Metazoa</taxon>
        <taxon>Ecdysozoa</taxon>
        <taxon>Arthropoda</taxon>
        <taxon>Hexapoda</taxon>
        <taxon>Insecta</taxon>
        <taxon>Pterygota</taxon>
        <taxon>Neoptera</taxon>
        <taxon>Endopterygota</taxon>
        <taxon>Diptera</taxon>
        <taxon>Nematocera</taxon>
        <taxon>Chironomoidea</taxon>
        <taxon>Chironomidae</taxon>
        <taxon>Clunio</taxon>
    </lineage>
</organism>
<gene>
    <name evidence="1" type="ORF">CLUMA_CG013999</name>
</gene>
<protein>
    <submittedName>
        <fullName evidence="1">CLUMA_CG013999, isoform A</fullName>
    </submittedName>
</protein>
<proteinExistence type="predicted"/>
<evidence type="ECO:0000313" key="2">
    <source>
        <dbReference type="Proteomes" id="UP000183832"/>
    </source>
</evidence>
<accession>A0A1J1IKH9</accession>
<dbReference type="EMBL" id="CVRI01000054">
    <property type="protein sequence ID" value="CRL00743.1"/>
    <property type="molecule type" value="Genomic_DNA"/>
</dbReference>
<dbReference type="Proteomes" id="UP000183832">
    <property type="component" value="Unassembled WGS sequence"/>
</dbReference>
<keyword evidence="2" id="KW-1185">Reference proteome</keyword>